<accession>A0A5N5EXI4</accession>
<reference evidence="1 2" key="1">
    <citation type="submission" date="2019-09" db="EMBL/GenBank/DDBJ databases">
        <authorList>
            <person name="Ou C."/>
        </authorList>
    </citation>
    <scope>NUCLEOTIDE SEQUENCE [LARGE SCALE GENOMIC DNA]</scope>
    <source>
        <strain evidence="1">S2</strain>
        <tissue evidence="1">Leaf</tissue>
    </source>
</reference>
<organism evidence="1 2">
    <name type="scientific">Pyrus ussuriensis x Pyrus communis</name>
    <dbReference type="NCBI Taxonomy" id="2448454"/>
    <lineage>
        <taxon>Eukaryota</taxon>
        <taxon>Viridiplantae</taxon>
        <taxon>Streptophyta</taxon>
        <taxon>Embryophyta</taxon>
        <taxon>Tracheophyta</taxon>
        <taxon>Spermatophyta</taxon>
        <taxon>Magnoliopsida</taxon>
        <taxon>eudicotyledons</taxon>
        <taxon>Gunneridae</taxon>
        <taxon>Pentapetalae</taxon>
        <taxon>rosids</taxon>
        <taxon>fabids</taxon>
        <taxon>Rosales</taxon>
        <taxon>Rosaceae</taxon>
        <taxon>Amygdaloideae</taxon>
        <taxon>Maleae</taxon>
        <taxon>Pyrus</taxon>
    </lineage>
</organism>
<reference evidence="2" key="2">
    <citation type="submission" date="2019-10" db="EMBL/GenBank/DDBJ databases">
        <title>A de novo genome assembly of a pear dwarfing rootstock.</title>
        <authorList>
            <person name="Wang F."/>
            <person name="Wang J."/>
            <person name="Li S."/>
            <person name="Zhang Y."/>
            <person name="Fang M."/>
            <person name="Ma L."/>
            <person name="Zhao Y."/>
            <person name="Jiang S."/>
        </authorList>
    </citation>
    <scope>NUCLEOTIDE SEQUENCE [LARGE SCALE GENOMIC DNA]</scope>
</reference>
<evidence type="ECO:0000313" key="1">
    <source>
        <dbReference type="EMBL" id="KAB2595516.1"/>
    </source>
</evidence>
<sequence>MVNVSQHSHFKRHFEKVKANAINRSKKKLLHHFGSRRFFYRMEERYTLIEAFAVPDQDAGLRIMTDTLDQSLSHRPRKIYRGMGNAHHHETASSSSTSMGLVAILMMQVVKLEQ</sequence>
<evidence type="ECO:0000313" key="2">
    <source>
        <dbReference type="Proteomes" id="UP000327157"/>
    </source>
</evidence>
<keyword evidence="2" id="KW-1185">Reference proteome</keyword>
<protein>
    <submittedName>
        <fullName evidence="1">Uncharacterized protein</fullName>
    </submittedName>
</protein>
<name>A0A5N5EXI4_9ROSA</name>
<dbReference type="EMBL" id="SMOL01000781">
    <property type="protein sequence ID" value="KAB2595516.1"/>
    <property type="molecule type" value="Genomic_DNA"/>
</dbReference>
<proteinExistence type="predicted"/>
<dbReference type="Proteomes" id="UP000327157">
    <property type="component" value="Chromosome 7"/>
</dbReference>
<comment type="caution">
    <text evidence="1">The sequence shown here is derived from an EMBL/GenBank/DDBJ whole genome shotgun (WGS) entry which is preliminary data.</text>
</comment>
<dbReference type="AlphaFoldDB" id="A0A5N5EXI4"/>
<reference evidence="1 2" key="3">
    <citation type="submission" date="2019-11" db="EMBL/GenBank/DDBJ databases">
        <title>A de novo genome assembly of a pear dwarfing rootstock.</title>
        <authorList>
            <person name="Wang F."/>
            <person name="Wang J."/>
            <person name="Li S."/>
            <person name="Zhang Y."/>
            <person name="Fang M."/>
            <person name="Ma L."/>
            <person name="Zhao Y."/>
            <person name="Jiang S."/>
        </authorList>
    </citation>
    <scope>NUCLEOTIDE SEQUENCE [LARGE SCALE GENOMIC DNA]</scope>
    <source>
        <strain evidence="1">S2</strain>
        <tissue evidence="1">Leaf</tissue>
    </source>
</reference>
<gene>
    <name evidence="1" type="ORF">D8674_030966</name>
</gene>